<feature type="domain" description="Alpha 1,4-glycosyltransferase" evidence="7">
    <location>
        <begin position="229"/>
        <end position="354"/>
    </location>
</feature>
<dbReference type="GO" id="GO:0035248">
    <property type="term" value="F:alpha-1,4-N-acetylgalactosaminyltransferase activity"/>
    <property type="evidence" value="ECO:0007669"/>
    <property type="project" value="TreeGrafter"/>
</dbReference>
<keyword evidence="5" id="KW-0333">Golgi apparatus</keyword>
<gene>
    <name evidence="8" type="ORF">g.7279</name>
</gene>
<evidence type="ECO:0000256" key="4">
    <source>
        <dbReference type="ARBA" id="ARBA00022679"/>
    </source>
</evidence>
<evidence type="ECO:0000256" key="1">
    <source>
        <dbReference type="ARBA" id="ARBA00004323"/>
    </source>
</evidence>
<dbReference type="InterPro" id="IPR007577">
    <property type="entry name" value="GlycoTrfase_DXD_sugar-bd_CS"/>
</dbReference>
<dbReference type="EMBL" id="GECU01015852">
    <property type="protein sequence ID" value="JAS91854.1"/>
    <property type="molecule type" value="Transcribed_RNA"/>
</dbReference>
<keyword evidence="3" id="KW-0328">Glycosyltransferase</keyword>
<evidence type="ECO:0000259" key="7">
    <source>
        <dbReference type="Pfam" id="PF04572"/>
    </source>
</evidence>
<sequence>MGMIRPRRFFAFSLSLVVACYLCLAIWVDLDWQNAIYRVWYINGFPNSSEAGEIACYYDTSHNTLEQFSPPVASDKGIFFLETSCHSEPGIHLTPRQACAVESAAKMNPTMDVYVLFPSPVVDNISHPSHLQELLSYTNVRLRHLPMDLYFRDSPLAEWYSSGILRTSRWPRSHASDILRYLTLWKFGGIYLDLDVVVTKSLKDLTNFAGAESDEDVAAGVLSFNSGGVGHKLAEACVTELRRDFRGYDWGHNGPGIITKVLKSTCGTENVREMTPKRCQGFRVFPPHIFYPIPWRKWRLYFDTQQSEETLHRLARSRAIHVWNKFSTQANITVGSKQPYAVIASKYCPRVYANVGAFF</sequence>
<dbReference type="PROSITE" id="PS51257">
    <property type="entry name" value="PROKAR_LIPOPROTEIN"/>
    <property type="match status" value="1"/>
</dbReference>
<accession>A0A1B6IY44</accession>
<organism evidence="8">
    <name type="scientific">Homalodisca liturata</name>
    <dbReference type="NCBI Taxonomy" id="320908"/>
    <lineage>
        <taxon>Eukaryota</taxon>
        <taxon>Metazoa</taxon>
        <taxon>Ecdysozoa</taxon>
        <taxon>Arthropoda</taxon>
        <taxon>Hexapoda</taxon>
        <taxon>Insecta</taxon>
        <taxon>Pterygota</taxon>
        <taxon>Neoptera</taxon>
        <taxon>Paraneoptera</taxon>
        <taxon>Hemiptera</taxon>
        <taxon>Auchenorrhyncha</taxon>
        <taxon>Membracoidea</taxon>
        <taxon>Cicadellidae</taxon>
        <taxon>Cicadellinae</taxon>
        <taxon>Proconiini</taxon>
        <taxon>Homalodisca</taxon>
    </lineage>
</organism>
<keyword evidence="4" id="KW-0808">Transferase</keyword>
<comment type="subcellular location">
    <subcellularLocation>
        <location evidence="1">Golgi apparatus membrane</location>
        <topology evidence="1">Single-pass type II membrane protein</topology>
    </subcellularLocation>
</comment>
<evidence type="ECO:0000256" key="5">
    <source>
        <dbReference type="ARBA" id="ARBA00023034"/>
    </source>
</evidence>
<evidence type="ECO:0000256" key="2">
    <source>
        <dbReference type="ARBA" id="ARBA00009003"/>
    </source>
</evidence>
<dbReference type="Gene3D" id="3.90.550.20">
    <property type="match status" value="1"/>
</dbReference>
<reference evidence="8" key="1">
    <citation type="submission" date="2015-11" db="EMBL/GenBank/DDBJ databases">
        <title>De novo transcriptome assembly of four potential Pierce s Disease insect vectors from Arizona vineyards.</title>
        <authorList>
            <person name="Tassone E.E."/>
        </authorList>
    </citation>
    <scope>NUCLEOTIDE SEQUENCE</scope>
</reference>
<proteinExistence type="inferred from homology"/>
<dbReference type="GO" id="GO:0000139">
    <property type="term" value="C:Golgi membrane"/>
    <property type="evidence" value="ECO:0007669"/>
    <property type="project" value="UniProtKB-SubCell"/>
</dbReference>
<name>A0A1B6IY44_9HEMI</name>
<dbReference type="SUPFAM" id="SSF53448">
    <property type="entry name" value="Nucleotide-diphospho-sugar transferases"/>
    <property type="match status" value="1"/>
</dbReference>
<dbReference type="Pfam" id="PF04488">
    <property type="entry name" value="Gly_transf_sug"/>
    <property type="match status" value="1"/>
</dbReference>
<dbReference type="InterPro" id="IPR007652">
    <property type="entry name" value="A1-4-GlycosylTfrase_dom"/>
</dbReference>
<protein>
    <recommendedName>
        <fullName evidence="7">Alpha 1,4-glycosyltransferase domain-containing protein</fullName>
    </recommendedName>
</protein>
<dbReference type="AlphaFoldDB" id="A0A1B6IY44"/>
<evidence type="ECO:0000313" key="8">
    <source>
        <dbReference type="EMBL" id="JAS91854.1"/>
    </source>
</evidence>
<dbReference type="GO" id="GO:0006688">
    <property type="term" value="P:glycosphingolipid biosynthetic process"/>
    <property type="evidence" value="ECO:0007669"/>
    <property type="project" value="TreeGrafter"/>
</dbReference>
<dbReference type="InterPro" id="IPR029044">
    <property type="entry name" value="Nucleotide-diphossugar_trans"/>
</dbReference>
<keyword evidence="6" id="KW-0472">Membrane</keyword>
<dbReference type="PANTHER" id="PTHR12042">
    <property type="entry name" value="LACTOSYLCERAMIDE 4-ALPHA-GALACTOSYLTRANSFERASE ALPHA- 1,4-GALACTOSYLTRANSFERASE"/>
    <property type="match status" value="1"/>
</dbReference>
<dbReference type="Pfam" id="PF04572">
    <property type="entry name" value="Gb3_synth"/>
    <property type="match status" value="1"/>
</dbReference>
<evidence type="ECO:0000256" key="6">
    <source>
        <dbReference type="ARBA" id="ARBA00023136"/>
    </source>
</evidence>
<dbReference type="PANTHER" id="PTHR12042:SF21">
    <property type="entry name" value="ALPHA1,4-GALACTOSYLTRANSFERASE 1-RELATED"/>
    <property type="match status" value="1"/>
</dbReference>
<evidence type="ECO:0000256" key="3">
    <source>
        <dbReference type="ARBA" id="ARBA00022676"/>
    </source>
</evidence>
<dbReference type="InterPro" id="IPR051981">
    <property type="entry name" value="Glycosyltransf_32"/>
</dbReference>
<comment type="similarity">
    <text evidence="2">Belongs to the glycosyltransferase 32 family.</text>
</comment>